<dbReference type="Gene3D" id="3.20.20.140">
    <property type="entry name" value="Metal-dependent hydrolases"/>
    <property type="match status" value="2"/>
</dbReference>
<dbReference type="InterPro" id="IPR032466">
    <property type="entry name" value="Metal_Hydrolase"/>
</dbReference>
<reference evidence="2 3" key="1">
    <citation type="journal article" date="2016" name="Nat. Commun.">
        <title>Ectomycorrhizal ecology is imprinted in the genome of the dominant symbiotic fungus Cenococcum geophilum.</title>
        <authorList>
            <consortium name="DOE Joint Genome Institute"/>
            <person name="Peter M."/>
            <person name="Kohler A."/>
            <person name="Ohm R.A."/>
            <person name="Kuo A."/>
            <person name="Krutzmann J."/>
            <person name="Morin E."/>
            <person name="Arend M."/>
            <person name="Barry K.W."/>
            <person name="Binder M."/>
            <person name="Choi C."/>
            <person name="Clum A."/>
            <person name="Copeland A."/>
            <person name="Grisel N."/>
            <person name="Haridas S."/>
            <person name="Kipfer T."/>
            <person name="LaButti K."/>
            <person name="Lindquist E."/>
            <person name="Lipzen A."/>
            <person name="Maire R."/>
            <person name="Meier B."/>
            <person name="Mihaltcheva S."/>
            <person name="Molinier V."/>
            <person name="Murat C."/>
            <person name="Poggeler S."/>
            <person name="Quandt C.A."/>
            <person name="Sperisen C."/>
            <person name="Tritt A."/>
            <person name="Tisserant E."/>
            <person name="Crous P.W."/>
            <person name="Henrissat B."/>
            <person name="Nehls U."/>
            <person name="Egli S."/>
            <person name="Spatafora J.W."/>
            <person name="Grigoriev I.V."/>
            <person name="Martin F.M."/>
        </authorList>
    </citation>
    <scope>NUCLEOTIDE SEQUENCE [LARGE SCALE GENOMIC DNA]</scope>
    <source>
        <strain evidence="2 3">CBS 459.81</strain>
    </source>
</reference>
<dbReference type="PANTHER" id="PTHR11647:SF1">
    <property type="entry name" value="COLLAPSIN RESPONSE MEDIATOR PROTEIN"/>
    <property type="match status" value="1"/>
</dbReference>
<evidence type="ECO:0000256" key="1">
    <source>
        <dbReference type="ARBA" id="ARBA00008829"/>
    </source>
</evidence>
<keyword evidence="3" id="KW-1185">Reference proteome</keyword>
<dbReference type="SUPFAM" id="SSF51556">
    <property type="entry name" value="Metallo-dependent hydrolases"/>
    <property type="match status" value="1"/>
</dbReference>
<dbReference type="SUPFAM" id="SSF51338">
    <property type="entry name" value="Composite domain of metallo-dependent hydrolases"/>
    <property type="match status" value="2"/>
</dbReference>
<sequence>MWPIVRRNGSVRCTAPIWAAAMQMLRGMRDSKWLSLVDLRTVNATVVTTSDPLVNQDIANWNDQIAFLGQNLISIFSASQVIKAPGAYIAPGGIDSHVYLNQDNSLTGDFETGARLAIAGGYHERDREKACCDNGFNLILTALAAKVVDEEFPILMHEGISSVKLSDRELLDVKTRLCTTMPYHVQILLEDEATDRIIFVAGFIEVPILIMRMSSAIAASHAAEHPMDLDALWQGLSGGTFAIFLSDYASDSNYHPRGKKAALSAAEAPLVCKILNRLPGVETRMTMLMSEGAELTSMNHAKLYGMRGQKGTIASGMIQTWSSVSPILPFTITNSALHNDINYTRFEGIAVRNWPRFTILRGTIVWDRDGKGVGGRVGYENFIRKGESTMSRPRQEFENQFS</sequence>
<organism evidence="2 3">
    <name type="scientific">Lepidopterella palustris CBS 459.81</name>
    <dbReference type="NCBI Taxonomy" id="1314670"/>
    <lineage>
        <taxon>Eukaryota</taxon>
        <taxon>Fungi</taxon>
        <taxon>Dikarya</taxon>
        <taxon>Ascomycota</taxon>
        <taxon>Pezizomycotina</taxon>
        <taxon>Dothideomycetes</taxon>
        <taxon>Pleosporomycetidae</taxon>
        <taxon>Mytilinidiales</taxon>
        <taxon>Argynnaceae</taxon>
        <taxon>Lepidopterella</taxon>
    </lineage>
</organism>
<dbReference type="InterPro" id="IPR050378">
    <property type="entry name" value="Metallo-dep_Hydrolases_sf"/>
</dbReference>
<keyword evidence="2" id="KW-0378">Hydrolase</keyword>
<dbReference type="InterPro" id="IPR011059">
    <property type="entry name" value="Metal-dep_hydrolase_composite"/>
</dbReference>
<dbReference type="OrthoDB" id="1924787at2759"/>
<proteinExistence type="inferred from homology"/>
<protein>
    <submittedName>
        <fullName evidence="2">Metallo-dependent hydrolase</fullName>
    </submittedName>
</protein>
<dbReference type="PANTHER" id="PTHR11647">
    <property type="entry name" value="HYDRANTOINASE/DIHYDROPYRIMIDINASE FAMILY MEMBER"/>
    <property type="match status" value="1"/>
</dbReference>
<comment type="similarity">
    <text evidence="1">Belongs to the metallo-dependent hydrolases superfamily. Hydantoinase/dihydropyrimidinase family.</text>
</comment>
<gene>
    <name evidence="2" type="ORF">K432DRAFT_435597</name>
</gene>
<dbReference type="AlphaFoldDB" id="A0A8E2E7Z7"/>
<evidence type="ECO:0000313" key="2">
    <source>
        <dbReference type="EMBL" id="OCK79056.1"/>
    </source>
</evidence>
<name>A0A8E2E7Z7_9PEZI</name>
<dbReference type="GO" id="GO:0016810">
    <property type="term" value="F:hydrolase activity, acting on carbon-nitrogen (but not peptide) bonds"/>
    <property type="evidence" value="ECO:0007669"/>
    <property type="project" value="InterPro"/>
</dbReference>
<evidence type="ECO:0000313" key="3">
    <source>
        <dbReference type="Proteomes" id="UP000250266"/>
    </source>
</evidence>
<accession>A0A8E2E7Z7</accession>
<dbReference type="EMBL" id="KV745025">
    <property type="protein sequence ID" value="OCK79056.1"/>
    <property type="molecule type" value="Genomic_DNA"/>
</dbReference>
<dbReference type="Proteomes" id="UP000250266">
    <property type="component" value="Unassembled WGS sequence"/>
</dbReference>